<reference evidence="2 3" key="1">
    <citation type="journal article" date="2010" name="Science">
        <title>Plasticity of animal genome architecture unmasked by rapid evolution of a pelagic tunicate.</title>
        <authorList>
            <person name="Denoeud F."/>
            <person name="Henriet S."/>
            <person name="Mungpakdee S."/>
            <person name="Aury J.M."/>
            <person name="Da Silva C."/>
            <person name="Brinkmann H."/>
            <person name="Mikhaleva J."/>
            <person name="Olsen L.C."/>
            <person name="Jubin C."/>
            <person name="Canestro C."/>
            <person name="Bouquet J.M."/>
            <person name="Danks G."/>
            <person name="Poulain J."/>
            <person name="Campsteijn C."/>
            <person name="Adamski M."/>
            <person name="Cross I."/>
            <person name="Yadetie F."/>
            <person name="Muffato M."/>
            <person name="Louis A."/>
            <person name="Butcher S."/>
            <person name="Tsagkogeorga G."/>
            <person name="Konrad A."/>
            <person name="Singh S."/>
            <person name="Jensen M.F."/>
            <person name="Cong E.H."/>
            <person name="Eikeseth-Otteraa H."/>
            <person name="Noel B."/>
            <person name="Anthouard V."/>
            <person name="Porcel B.M."/>
            <person name="Kachouri-Lafond R."/>
            <person name="Nishino A."/>
            <person name="Ugolini M."/>
            <person name="Chourrout P."/>
            <person name="Nishida H."/>
            <person name="Aasland R."/>
            <person name="Huzurbazar S."/>
            <person name="Westhof E."/>
            <person name="Delsuc F."/>
            <person name="Lehrach H."/>
            <person name="Reinhardt R."/>
            <person name="Weissenbach J."/>
            <person name="Roy S.W."/>
            <person name="Artiguenave F."/>
            <person name="Postlethwait J.H."/>
            <person name="Manak J.R."/>
            <person name="Thompson E.M."/>
            <person name="Jaillon O."/>
            <person name="Du Pasquier L."/>
            <person name="Boudinot P."/>
            <person name="Liberles D.A."/>
            <person name="Volff J.N."/>
            <person name="Philippe H."/>
            <person name="Lenhard B."/>
            <person name="Roest Crollius H."/>
            <person name="Wincker P."/>
            <person name="Chourrout D."/>
        </authorList>
    </citation>
    <scope>NUCLEOTIDE SEQUENCE [LARGE SCALE GENOMIC DNA]</scope>
</reference>
<gene>
    <name evidence="2" type="ORF">GSOID_T00018026001</name>
</gene>
<proteinExistence type="predicted"/>
<feature type="chain" id="PRO_5013062185" evidence="1">
    <location>
        <begin position="16"/>
        <end position="203"/>
    </location>
</feature>
<keyword evidence="1" id="KW-0732">Signal</keyword>
<dbReference type="Proteomes" id="UP000001307">
    <property type="component" value="Unassembled WGS sequence"/>
</dbReference>
<sequence>MQFFFLLFSFQLTSASFLRLFGLEKSIEPQDSCIDSDIHDECLTTCRLRYLECLASCNDSSYCESQCRLNFASCDASCPCGVDCPLGCERCDHPLCDQCKDAEISNDDYKMCVLFALDKQNDCIKQCPPNLDCMDKCYANYRLNVQSCPCIESEILSSTQYSKTISTTTAPFTKTMPVSTTSTEKTTTSSTTRSTWNWISKMH</sequence>
<accession>E4XQR7</accession>
<organism evidence="2 3">
    <name type="scientific">Oikopleura dioica</name>
    <name type="common">Tunicate</name>
    <dbReference type="NCBI Taxonomy" id="34765"/>
    <lineage>
        <taxon>Eukaryota</taxon>
        <taxon>Metazoa</taxon>
        <taxon>Chordata</taxon>
        <taxon>Tunicata</taxon>
        <taxon>Appendicularia</taxon>
        <taxon>Copelata</taxon>
        <taxon>Oikopleuridae</taxon>
        <taxon>Oikopleura</taxon>
    </lineage>
</organism>
<evidence type="ECO:0000256" key="1">
    <source>
        <dbReference type="SAM" id="SignalP"/>
    </source>
</evidence>
<evidence type="ECO:0000313" key="2">
    <source>
        <dbReference type="EMBL" id="CBY12153.1"/>
    </source>
</evidence>
<dbReference type="EMBL" id="FN653108">
    <property type="protein sequence ID" value="CBY12153.1"/>
    <property type="molecule type" value="Genomic_DNA"/>
</dbReference>
<evidence type="ECO:0000313" key="3">
    <source>
        <dbReference type="Proteomes" id="UP000001307"/>
    </source>
</evidence>
<protein>
    <submittedName>
        <fullName evidence="2">Uncharacterized protein</fullName>
    </submittedName>
</protein>
<name>E4XQR7_OIKDI</name>
<feature type="signal peptide" evidence="1">
    <location>
        <begin position="1"/>
        <end position="15"/>
    </location>
</feature>
<keyword evidence="3" id="KW-1185">Reference proteome</keyword>
<dbReference type="InParanoid" id="E4XQR7"/>
<dbReference type="AlphaFoldDB" id="E4XQR7"/>